<dbReference type="InterPro" id="IPR036291">
    <property type="entry name" value="NAD(P)-bd_dom_sf"/>
</dbReference>
<dbReference type="PRINTS" id="PR00081">
    <property type="entry name" value="GDHRDH"/>
</dbReference>
<dbReference type="Proteomes" id="UP000279029">
    <property type="component" value="Chromosome"/>
</dbReference>
<keyword evidence="5" id="KW-1185">Reference proteome</keyword>
<evidence type="ECO:0000313" key="5">
    <source>
        <dbReference type="Proteomes" id="UP000279029"/>
    </source>
</evidence>
<comment type="similarity">
    <text evidence="1 3">Belongs to the short-chain dehydrogenases/reductases (SDR) family.</text>
</comment>
<dbReference type="AlphaFoldDB" id="A0A3P7S9A6"/>
<evidence type="ECO:0000256" key="3">
    <source>
        <dbReference type="RuleBase" id="RU000363"/>
    </source>
</evidence>
<accession>A0A3P7S9A6</accession>
<dbReference type="KEGG" id="cbar:PATL70BA_2607"/>
<dbReference type="EMBL" id="LR130778">
    <property type="protein sequence ID" value="VDN48509.1"/>
    <property type="molecule type" value="Genomic_DNA"/>
</dbReference>
<dbReference type="PRINTS" id="PR00080">
    <property type="entry name" value="SDRFAMILY"/>
</dbReference>
<dbReference type="CDD" id="cd05233">
    <property type="entry name" value="SDR_c"/>
    <property type="match status" value="1"/>
</dbReference>
<dbReference type="PANTHER" id="PTHR43639:SF1">
    <property type="entry name" value="SHORT-CHAIN DEHYDROGENASE_REDUCTASE FAMILY PROTEIN"/>
    <property type="match status" value="1"/>
</dbReference>
<dbReference type="Pfam" id="PF00106">
    <property type="entry name" value="adh_short"/>
    <property type="match status" value="1"/>
</dbReference>
<name>A0A3P7S9A6_9FIRM</name>
<dbReference type="GO" id="GO:0016491">
    <property type="term" value="F:oxidoreductase activity"/>
    <property type="evidence" value="ECO:0007669"/>
    <property type="project" value="UniProtKB-KW"/>
</dbReference>
<dbReference type="InterPro" id="IPR020904">
    <property type="entry name" value="Sc_DH/Rdtase_CS"/>
</dbReference>
<dbReference type="SUPFAM" id="SSF51735">
    <property type="entry name" value="NAD(P)-binding Rossmann-fold domains"/>
    <property type="match status" value="1"/>
</dbReference>
<evidence type="ECO:0000256" key="2">
    <source>
        <dbReference type="ARBA" id="ARBA00023002"/>
    </source>
</evidence>
<organism evidence="4 5">
    <name type="scientific">Petrocella atlantisensis</name>
    <dbReference type="NCBI Taxonomy" id="2173034"/>
    <lineage>
        <taxon>Bacteria</taxon>
        <taxon>Bacillati</taxon>
        <taxon>Bacillota</taxon>
        <taxon>Clostridia</taxon>
        <taxon>Lachnospirales</taxon>
        <taxon>Vallitaleaceae</taxon>
        <taxon>Petrocella</taxon>
    </lineage>
</organism>
<reference evidence="4 5" key="1">
    <citation type="submission" date="2018-09" db="EMBL/GenBank/DDBJ databases">
        <authorList>
            <person name="Postec A."/>
        </authorList>
    </citation>
    <scope>NUCLEOTIDE SEQUENCE [LARGE SCALE GENOMIC DNA]</scope>
    <source>
        <strain evidence="4">70B-A</strain>
    </source>
</reference>
<proteinExistence type="inferred from homology"/>
<dbReference type="RefSeq" id="WP_172596237.1">
    <property type="nucleotide sequence ID" value="NZ_LR130778.1"/>
</dbReference>
<protein>
    <submittedName>
        <fullName evidence="4">Oxidoreductase</fullName>
    </submittedName>
</protein>
<dbReference type="PANTHER" id="PTHR43639">
    <property type="entry name" value="OXIDOREDUCTASE, SHORT-CHAIN DEHYDROGENASE/REDUCTASE FAMILY (AFU_ORTHOLOGUE AFUA_5G02870)"/>
    <property type="match status" value="1"/>
</dbReference>
<sequence>MKILITGASTGIGSAIAIKLAKNNELFLVYNQSKESAIGVASEVTKLGGIAHLIQCDITKEENCIALIDEVKEHTDYLDVLVNNAGGLVKRVPAVELTWDHMQEVFNLNTFSLFKITSLAIELLKKGTNPNIINIASVVIRHGAPGATMYAASKGAVDVFTRGLMRELAPDIRVNTVSPGVIDTPFHDKVSTKEQMKIWADANPLKKNGQGEHIALAVSFCIENTFLNGENIDVNGGTYIR</sequence>
<dbReference type="InterPro" id="IPR002347">
    <property type="entry name" value="SDR_fam"/>
</dbReference>
<dbReference type="FunFam" id="3.40.50.720:FF:000084">
    <property type="entry name" value="Short-chain dehydrogenase reductase"/>
    <property type="match status" value="1"/>
</dbReference>
<evidence type="ECO:0000313" key="4">
    <source>
        <dbReference type="EMBL" id="VDN48509.1"/>
    </source>
</evidence>
<evidence type="ECO:0000256" key="1">
    <source>
        <dbReference type="ARBA" id="ARBA00006484"/>
    </source>
</evidence>
<dbReference type="GO" id="GO:0008206">
    <property type="term" value="P:bile acid metabolic process"/>
    <property type="evidence" value="ECO:0007669"/>
    <property type="project" value="UniProtKB-ARBA"/>
</dbReference>
<dbReference type="Gene3D" id="3.40.50.720">
    <property type="entry name" value="NAD(P)-binding Rossmann-like Domain"/>
    <property type="match status" value="1"/>
</dbReference>
<keyword evidence="2" id="KW-0560">Oxidoreductase</keyword>
<gene>
    <name evidence="4" type="ORF">PATL70BA_2607</name>
</gene>
<dbReference type="PROSITE" id="PS00061">
    <property type="entry name" value="ADH_SHORT"/>
    <property type="match status" value="1"/>
</dbReference>